<dbReference type="AlphaFoldDB" id="U4QBD0"/>
<keyword evidence="3" id="KW-0238">DNA-binding</keyword>
<evidence type="ECO:0000313" key="6">
    <source>
        <dbReference type="Proteomes" id="UP000017243"/>
    </source>
</evidence>
<evidence type="ECO:0000256" key="1">
    <source>
        <dbReference type="ARBA" id="ARBA00010923"/>
    </source>
</evidence>
<evidence type="ECO:0000259" key="4">
    <source>
        <dbReference type="Pfam" id="PF01420"/>
    </source>
</evidence>
<dbReference type="Pfam" id="PF01420">
    <property type="entry name" value="Methylase_S"/>
    <property type="match status" value="1"/>
</dbReference>
<evidence type="ECO:0000256" key="3">
    <source>
        <dbReference type="ARBA" id="ARBA00023125"/>
    </source>
</evidence>
<comment type="similarity">
    <text evidence="1">Belongs to the type-I restriction system S methylase family.</text>
</comment>
<organism evidence="5 6">
    <name type="scientific">Lactobacillus helveticus CIRM-BIA 953</name>
    <dbReference type="NCBI Taxonomy" id="1226335"/>
    <lineage>
        <taxon>Bacteria</taxon>
        <taxon>Bacillati</taxon>
        <taxon>Bacillota</taxon>
        <taxon>Bacilli</taxon>
        <taxon>Lactobacillales</taxon>
        <taxon>Lactobacillaceae</taxon>
        <taxon>Lactobacillus</taxon>
    </lineage>
</organism>
<dbReference type="GO" id="GO:0003677">
    <property type="term" value="F:DNA binding"/>
    <property type="evidence" value="ECO:0007669"/>
    <property type="project" value="UniProtKB-KW"/>
</dbReference>
<comment type="caution">
    <text evidence="5">The sequence shown here is derived from an EMBL/GenBank/DDBJ whole genome shotgun (WGS) entry which is preliminary data.</text>
</comment>
<reference evidence="5 6" key="1">
    <citation type="submission" date="2013-09" db="EMBL/GenBank/DDBJ databases">
        <title>Draft Genome Sequence of five Lactobacillus helveticus strains CIRM-BIA 101T, 103, 104, 951 and 953 isolated from milk product.</title>
        <authorList>
            <person name="Valence F."/>
            <person name="Chuat V."/>
            <person name="Ma L."/>
            <person name="Creno S."/>
            <person name="Falentin H."/>
            <person name="Lortal S."/>
            <person name="Bizet C."/>
            <person name="Clermont D."/>
            <person name="Loux V."/>
            <person name="Bouchier C."/>
            <person name="Cousin S."/>
        </authorList>
    </citation>
    <scope>NUCLEOTIDE SEQUENCE [LARGE SCALE GENOMIC DNA]</scope>
    <source>
        <strain evidence="5 6">CIRM-BIA 953</strain>
    </source>
</reference>
<dbReference type="EMBL" id="CBUH010000057">
    <property type="protein sequence ID" value="CDI41803.1"/>
    <property type="molecule type" value="Genomic_DNA"/>
</dbReference>
<evidence type="ECO:0000313" key="5">
    <source>
        <dbReference type="EMBL" id="CDI41803.1"/>
    </source>
</evidence>
<dbReference type="RefSeq" id="WP_023060991.1">
    <property type="nucleotide sequence ID" value="NZ_CBUH010000057.1"/>
</dbReference>
<feature type="domain" description="Type I restriction modification DNA specificity" evidence="4">
    <location>
        <begin position="8"/>
        <end position="113"/>
    </location>
</feature>
<sequence>MNKTSGTSNNGIGYFVGNDNKSKADHVISVNRNGAVGEAFYHPYTALFGNDCRTLVLNEQYEYAPFFIAAMLWKQKDAFSYSRKLGTARLKVLRIMLPVESDGKPDYDYMEQYVLSV</sequence>
<dbReference type="GO" id="GO:0009307">
    <property type="term" value="P:DNA restriction-modification system"/>
    <property type="evidence" value="ECO:0007669"/>
    <property type="project" value="UniProtKB-KW"/>
</dbReference>
<dbReference type="GO" id="GO:0016787">
    <property type="term" value="F:hydrolase activity"/>
    <property type="evidence" value="ECO:0007669"/>
    <property type="project" value="UniProtKB-KW"/>
</dbReference>
<dbReference type="Proteomes" id="UP000017243">
    <property type="component" value="Unassembled WGS sequence"/>
</dbReference>
<keyword evidence="2" id="KW-0680">Restriction system</keyword>
<name>U4QBD0_LACHE</name>
<dbReference type="Gene3D" id="3.90.220.20">
    <property type="entry name" value="DNA methylase specificity domains"/>
    <property type="match status" value="1"/>
</dbReference>
<gene>
    <name evidence="5" type="ORF">LHCIRMBIA953_00853</name>
</gene>
<keyword evidence="5" id="KW-0378">Hydrolase</keyword>
<dbReference type="InterPro" id="IPR044946">
    <property type="entry name" value="Restrct_endonuc_typeI_TRD_sf"/>
</dbReference>
<dbReference type="InterPro" id="IPR000055">
    <property type="entry name" value="Restrct_endonuc_typeI_TRD"/>
</dbReference>
<proteinExistence type="inferred from homology"/>
<dbReference type="EC" id="3.1.21.-" evidence="5"/>
<protein>
    <submittedName>
        <fullName evidence="5">Restriction enzyme BgcI subunit beta</fullName>
        <ecNumber evidence="5">3.1.21.-</ecNumber>
    </submittedName>
</protein>
<evidence type="ECO:0000256" key="2">
    <source>
        <dbReference type="ARBA" id="ARBA00022747"/>
    </source>
</evidence>
<accession>U4QBD0</accession>